<comment type="similarity">
    <text evidence="2">Belongs to the disease resistance NB-LRR family.</text>
</comment>
<evidence type="ECO:0000256" key="10">
    <source>
        <dbReference type="ARBA" id="ARBA00022840"/>
    </source>
</evidence>
<feature type="binding site" evidence="14">
    <location>
        <position position="67"/>
    </location>
    <ligand>
        <name>ATP</name>
        <dbReference type="ChEBI" id="CHEBI:30616"/>
    </ligand>
</feature>
<dbReference type="Pfam" id="PF00069">
    <property type="entry name" value="Pkinase"/>
    <property type="match status" value="1"/>
</dbReference>
<dbReference type="InterPro" id="IPR017441">
    <property type="entry name" value="Protein_kinase_ATP_BS"/>
</dbReference>
<dbReference type="SMR" id="A0A8I6YDC8"/>
<evidence type="ECO:0000256" key="14">
    <source>
        <dbReference type="PROSITE-ProRule" id="PRU10141"/>
    </source>
</evidence>
<dbReference type="Gene3D" id="1.10.510.10">
    <property type="entry name" value="Transferase(Phosphotransferase) domain 1"/>
    <property type="match status" value="1"/>
</dbReference>
<dbReference type="AlphaFoldDB" id="A0A8I6YDC8"/>
<keyword evidence="17" id="KW-1185">Reference proteome</keyword>
<dbReference type="GO" id="GO:0005886">
    <property type="term" value="C:plasma membrane"/>
    <property type="evidence" value="ECO:0007669"/>
    <property type="project" value="UniProtKB-SubCell"/>
</dbReference>
<reference evidence="17" key="1">
    <citation type="journal article" date="2012" name="Nature">
        <title>A physical, genetic and functional sequence assembly of the barley genome.</title>
        <authorList>
            <consortium name="The International Barley Genome Sequencing Consortium"/>
            <person name="Mayer K.F."/>
            <person name="Waugh R."/>
            <person name="Brown J.W."/>
            <person name="Schulman A."/>
            <person name="Langridge P."/>
            <person name="Platzer M."/>
            <person name="Fincher G.B."/>
            <person name="Muehlbauer G.J."/>
            <person name="Sato K."/>
            <person name="Close T.J."/>
            <person name="Wise R.P."/>
            <person name="Stein N."/>
        </authorList>
    </citation>
    <scope>NUCLEOTIDE SEQUENCE [LARGE SCALE GENOMIC DNA]</scope>
    <source>
        <strain evidence="17">cv. Morex</strain>
    </source>
</reference>
<evidence type="ECO:0000259" key="15">
    <source>
        <dbReference type="PROSITE" id="PS50011"/>
    </source>
</evidence>
<keyword evidence="3" id="KW-0433">Leucine-rich repeat</keyword>
<evidence type="ECO:0000256" key="3">
    <source>
        <dbReference type="ARBA" id="ARBA00022614"/>
    </source>
</evidence>
<dbReference type="Pfam" id="PF18052">
    <property type="entry name" value="Rx_N"/>
    <property type="match status" value="1"/>
</dbReference>
<dbReference type="InterPro" id="IPR000719">
    <property type="entry name" value="Prot_kinase_dom"/>
</dbReference>
<keyword evidence="7 14" id="KW-0547">Nucleotide-binding</keyword>
<dbReference type="SUPFAM" id="SSF56112">
    <property type="entry name" value="Protein kinase-like (PK-like)"/>
    <property type="match status" value="1"/>
</dbReference>
<dbReference type="InterPro" id="IPR032675">
    <property type="entry name" value="LRR_dom_sf"/>
</dbReference>
<dbReference type="RefSeq" id="XP_044980491.1">
    <property type="nucleotide sequence ID" value="XM_045124556.1"/>
</dbReference>
<keyword evidence="6" id="KW-0677">Repeat</keyword>
<comment type="subcellular location">
    <subcellularLocation>
        <location evidence="1">Cell membrane</location>
        <topology evidence="1">Single-pass membrane protein</topology>
    </subcellularLocation>
</comment>
<feature type="domain" description="Protein kinase" evidence="15">
    <location>
        <begin position="38"/>
        <end position="306"/>
    </location>
</feature>
<dbReference type="Gramene" id="HORVU.MOREX.r2.4HG0287820.1">
    <property type="protein sequence ID" value="HORVU.MOREX.r2.4HG0287820.1"/>
    <property type="gene ID" value="HORVU.MOREX.r2.4HG0287820"/>
</dbReference>
<reference evidence="16" key="3">
    <citation type="submission" date="2022-01" db="UniProtKB">
        <authorList>
            <consortium name="EnsemblPlants"/>
        </authorList>
    </citation>
    <scope>IDENTIFICATION</scope>
    <source>
        <strain evidence="16">subsp. vulgare</strain>
    </source>
</reference>
<organism evidence="16 17">
    <name type="scientific">Hordeum vulgare subsp. vulgare</name>
    <name type="common">Domesticated barley</name>
    <dbReference type="NCBI Taxonomy" id="112509"/>
    <lineage>
        <taxon>Eukaryota</taxon>
        <taxon>Viridiplantae</taxon>
        <taxon>Streptophyta</taxon>
        <taxon>Embryophyta</taxon>
        <taxon>Tracheophyta</taxon>
        <taxon>Spermatophyta</taxon>
        <taxon>Magnoliopsida</taxon>
        <taxon>Liliopsida</taxon>
        <taxon>Poales</taxon>
        <taxon>Poaceae</taxon>
        <taxon>BOP clade</taxon>
        <taxon>Pooideae</taxon>
        <taxon>Triticodae</taxon>
        <taxon>Triticeae</taxon>
        <taxon>Hordeinae</taxon>
        <taxon>Hordeum</taxon>
    </lineage>
</organism>
<keyword evidence="8" id="KW-0418">Kinase</keyword>
<protein>
    <recommendedName>
        <fullName evidence="15">Protein kinase domain-containing protein</fullName>
    </recommendedName>
</protein>
<proteinExistence type="inferred from homology"/>
<evidence type="ECO:0000256" key="5">
    <source>
        <dbReference type="ARBA" id="ARBA00022692"/>
    </source>
</evidence>
<dbReference type="InterPro" id="IPR036388">
    <property type="entry name" value="WH-like_DNA-bd_sf"/>
</dbReference>
<keyword evidence="12" id="KW-0175">Coiled coil</keyword>
<dbReference type="PROSITE" id="PS00107">
    <property type="entry name" value="PROTEIN_KINASE_ATP"/>
    <property type="match status" value="1"/>
</dbReference>
<dbReference type="Pfam" id="PF23598">
    <property type="entry name" value="LRR_14"/>
    <property type="match status" value="1"/>
</dbReference>
<keyword evidence="9" id="KW-0611">Plant defense</keyword>
<dbReference type="EnsemblPlants" id="HORVU.MOREX.r3.4HG0344820.2">
    <property type="protein sequence ID" value="HORVU.MOREX.r3.4HG0344820.2"/>
    <property type="gene ID" value="HORVU.MOREX.r3.4HG0344820"/>
</dbReference>
<evidence type="ECO:0000256" key="12">
    <source>
        <dbReference type="ARBA" id="ARBA00023054"/>
    </source>
</evidence>
<dbReference type="GO" id="GO:0002758">
    <property type="term" value="P:innate immune response-activating signaling pathway"/>
    <property type="evidence" value="ECO:0007669"/>
    <property type="project" value="UniProtKB-ARBA"/>
</dbReference>
<dbReference type="Proteomes" id="UP000011116">
    <property type="component" value="Chromosome 4H"/>
</dbReference>
<evidence type="ECO:0000256" key="2">
    <source>
        <dbReference type="ARBA" id="ARBA00008894"/>
    </source>
</evidence>
<dbReference type="GeneID" id="123447857"/>
<dbReference type="KEGG" id="hvg:123447857"/>
<evidence type="ECO:0000256" key="13">
    <source>
        <dbReference type="ARBA" id="ARBA00023136"/>
    </source>
</evidence>
<dbReference type="PANTHER" id="PTHR45707">
    <property type="entry name" value="C2 CALCIUM/LIPID-BINDING PLANT PHOSPHORIBOSYLTRANSFERASE FAMILY PROTEIN"/>
    <property type="match status" value="1"/>
</dbReference>
<evidence type="ECO:0000256" key="4">
    <source>
        <dbReference type="ARBA" id="ARBA00022679"/>
    </source>
</evidence>
<dbReference type="OrthoDB" id="606096at2759"/>
<dbReference type="GO" id="GO:0004672">
    <property type="term" value="F:protein kinase activity"/>
    <property type="evidence" value="ECO:0007669"/>
    <property type="project" value="InterPro"/>
</dbReference>
<dbReference type="InterPro" id="IPR058922">
    <property type="entry name" value="WHD_DRP"/>
</dbReference>
<dbReference type="PROSITE" id="PS00108">
    <property type="entry name" value="PROTEIN_KINASE_ST"/>
    <property type="match status" value="1"/>
</dbReference>
<keyword evidence="5" id="KW-0812">Transmembrane</keyword>
<dbReference type="FunFam" id="1.10.10.10:FF:000322">
    <property type="entry name" value="Probable disease resistance protein At1g63360"/>
    <property type="match status" value="1"/>
</dbReference>
<dbReference type="InterPro" id="IPR041118">
    <property type="entry name" value="Rx_N"/>
</dbReference>
<evidence type="ECO:0000256" key="9">
    <source>
        <dbReference type="ARBA" id="ARBA00022821"/>
    </source>
</evidence>
<dbReference type="Gene3D" id="1.20.5.4130">
    <property type="match status" value="1"/>
</dbReference>
<dbReference type="InterPro" id="IPR055414">
    <property type="entry name" value="LRR_R13L4/SHOC2-like"/>
</dbReference>
<keyword evidence="11" id="KW-1133">Transmembrane helix</keyword>
<dbReference type="InterPro" id="IPR008271">
    <property type="entry name" value="Ser/Thr_kinase_AS"/>
</dbReference>
<dbReference type="Gramene" id="HORVU.MOREX.r3.4HG0344820.2">
    <property type="protein sequence ID" value="HORVU.MOREX.r3.4HG0344820.2"/>
    <property type="gene ID" value="HORVU.MOREX.r3.4HG0344820"/>
</dbReference>
<dbReference type="Pfam" id="PF23559">
    <property type="entry name" value="WHD_DRP"/>
    <property type="match status" value="1"/>
</dbReference>
<dbReference type="RefSeq" id="XP_044980492.1">
    <property type="nucleotide sequence ID" value="XM_045124557.1"/>
</dbReference>
<accession>A0A8I6YDC8</accession>
<keyword evidence="4" id="KW-0808">Transferase</keyword>
<dbReference type="InterPro" id="IPR011009">
    <property type="entry name" value="Kinase-like_dom_sf"/>
</dbReference>
<evidence type="ECO:0000256" key="8">
    <source>
        <dbReference type="ARBA" id="ARBA00022777"/>
    </source>
</evidence>
<dbReference type="Gene3D" id="3.30.200.20">
    <property type="entry name" value="Phosphorylase Kinase, domain 1"/>
    <property type="match status" value="1"/>
</dbReference>
<dbReference type="Gene3D" id="3.80.10.10">
    <property type="entry name" value="Ribonuclease Inhibitor"/>
    <property type="match status" value="1"/>
</dbReference>
<gene>
    <name evidence="16" type="primary">LOC123447857</name>
</gene>
<dbReference type="SUPFAM" id="SSF52058">
    <property type="entry name" value="L domain-like"/>
    <property type="match status" value="1"/>
</dbReference>
<sequence>MDRHSTPTQSDLERMLLDVEAEPRALPLSLLEDITDQFSDESEIGRGGFAVVYKGMLENGVAVAVKKLFKPYIYEKEFDREVECLITAKHKNVIRFIGYCADSQRRAENYNGKFVMADVQHRLLCFEYLPHGTLDKYISDESCGLEWGERYNIISGICKGLHHLHQNRILHLDLKPSNILLDNNMLPKITDFGLARRFDEMQSRAITANMSGTFGYLAPEFCNGEITYRFDLYSLGVIIMEMLTGKRGSHEVDNVVQKWSERLEKSQSDIQLEQVRVCAEIGIECSDSDPVNRPSTEHIINRLAETESAGGYTETDVITAEQAENALSELHHDMPKDSGETSSENFSFPCSSNLFLDQMQPAQISEVLLPALTKIDSILGDEAAMVIIADLSKRATNLKKLPGQLEEIGNQLPVIAIVIRQMGTVHLTDGIAKSWIGEVRKLAHRVEDVMDKCSYHVAEIKGGGLLKKFSMKRTRYVKKFTEIMDEMVEVEMEIQRVIQMKDQLQSELSTNDHVQDILNLSYHELSGDLRICLMYCTLFPRDYPMSRESLVRLWVAEGFAPSKEENTPEVVAEGILIELIHRKMLEVVENDELGRVNTCKMHDTVRELASSVAKEEAFASADDYYTMIQMGKDVRRLSSRGWKNDTALEVKLPHLRTLLFLGAISPSPGMLSSILSESNYLAILELQDSEVTEVPTSIGSLLNLRYIGLRRTKVKSLPDSIENLSNLHTLDIKQTKIERLPRGVVKIKKLRHLLADRYADEKQAEFRYFIGVQAPKDLSNLEELQTLETVESNSDLAEQLKKLMQLRSVWIDNISASDCANLFATLSTLPLLSSLLLSARDENEALCFKDLQPSSTHLHRLIIRGQWAKGTLNCPIFLRYGENLKYLALSWCHLGEDPLGMLAPHMPNLTYLRLNNMHSPKTLVLSADSYPNLKTLVLKHMHDVSELKIVDGALPCIDGLYIVSLSKLDKVPQGIESLCSLKKLWLLRLHEDFRTQWDTKGMNQKIQHVPEVRV</sequence>
<dbReference type="GO" id="GO:0005524">
    <property type="term" value="F:ATP binding"/>
    <property type="evidence" value="ECO:0007669"/>
    <property type="project" value="UniProtKB-UniRule"/>
</dbReference>
<dbReference type="PANTHER" id="PTHR45707:SF77">
    <property type="entry name" value="PROTEIN KINASE DOMAIN-CONTAINING PROTEIN"/>
    <property type="match status" value="1"/>
</dbReference>
<evidence type="ECO:0000256" key="7">
    <source>
        <dbReference type="ARBA" id="ARBA00022741"/>
    </source>
</evidence>
<dbReference type="GO" id="GO:0042742">
    <property type="term" value="P:defense response to bacterium"/>
    <property type="evidence" value="ECO:0007669"/>
    <property type="project" value="UniProtKB-ARBA"/>
</dbReference>
<dbReference type="SMART" id="SM00220">
    <property type="entry name" value="S_TKc"/>
    <property type="match status" value="1"/>
</dbReference>
<dbReference type="PROSITE" id="PS50011">
    <property type="entry name" value="PROTEIN_KINASE_DOM"/>
    <property type="match status" value="1"/>
</dbReference>
<name>A0A8I6YDC8_HORVV</name>
<evidence type="ECO:0000313" key="16">
    <source>
        <dbReference type="EnsemblPlants" id="HORVU.MOREX.r3.4HG0344820.2"/>
    </source>
</evidence>
<keyword evidence="10 14" id="KW-0067">ATP-binding</keyword>
<evidence type="ECO:0000313" key="17">
    <source>
        <dbReference type="Proteomes" id="UP000011116"/>
    </source>
</evidence>
<evidence type="ECO:0000256" key="1">
    <source>
        <dbReference type="ARBA" id="ARBA00004162"/>
    </source>
</evidence>
<dbReference type="FunFam" id="1.10.510.10:FF:000870">
    <property type="entry name" value="OSJNBa0016N04.16-like protein"/>
    <property type="match status" value="1"/>
</dbReference>
<reference evidence="16" key="2">
    <citation type="submission" date="2020-10" db="EMBL/GenBank/DDBJ databases">
        <authorList>
            <person name="Scholz U."/>
            <person name="Mascher M."/>
            <person name="Fiebig A."/>
        </authorList>
    </citation>
    <scope>NUCLEOTIDE SEQUENCE [LARGE SCALE GENOMIC DNA]</scope>
    <source>
        <strain evidence="16">cv. Morex</strain>
    </source>
</reference>
<dbReference type="Gene3D" id="1.10.10.10">
    <property type="entry name" value="Winged helix-like DNA-binding domain superfamily/Winged helix DNA-binding domain"/>
    <property type="match status" value="1"/>
</dbReference>
<keyword evidence="13" id="KW-0472">Membrane</keyword>
<dbReference type="GO" id="GO:0009626">
    <property type="term" value="P:plant-type hypersensitive response"/>
    <property type="evidence" value="ECO:0007669"/>
    <property type="project" value="UniProtKB-ARBA"/>
</dbReference>
<evidence type="ECO:0000256" key="6">
    <source>
        <dbReference type="ARBA" id="ARBA00022737"/>
    </source>
</evidence>
<evidence type="ECO:0000256" key="11">
    <source>
        <dbReference type="ARBA" id="ARBA00022989"/>
    </source>
</evidence>